<dbReference type="InterPro" id="IPR002826">
    <property type="entry name" value="MptE-like"/>
</dbReference>
<evidence type="ECO:0000313" key="2">
    <source>
        <dbReference type="EMBL" id="EAJ5682233.1"/>
    </source>
</evidence>
<reference evidence="2 3" key="1">
    <citation type="submission" date="2018-05" db="EMBL/GenBank/DDBJ databases">
        <authorList>
            <consortium name="PulseNet: The National Subtyping Network for Foodborne Disease Surveillance"/>
            <person name="Tarr C.L."/>
            <person name="Trees E."/>
            <person name="Katz L.S."/>
            <person name="Carleton-Romer H.A."/>
            <person name="Stroika S."/>
            <person name="Kucerova Z."/>
            <person name="Roache K.F."/>
            <person name="Sabol A.L."/>
            <person name="Besser J."/>
            <person name="Gerner-Smidt P."/>
        </authorList>
    </citation>
    <scope>NUCLEOTIDE SEQUENCE [LARGE SCALE GENOMIC DNA]</scope>
    <source>
        <strain evidence="2 3">2016D-0268</strain>
    </source>
</reference>
<keyword evidence="2" id="KW-0808">Transferase</keyword>
<dbReference type="PANTHER" id="PTHR41786">
    <property type="entry name" value="MOTILITY ACCESSORY FACTOR MAF"/>
    <property type="match status" value="1"/>
</dbReference>
<dbReference type="Pfam" id="PF01973">
    <property type="entry name" value="MptE-like"/>
    <property type="match status" value="1"/>
</dbReference>
<dbReference type="AlphaFoldDB" id="A0A7U8GGI0"/>
<gene>
    <name evidence="2" type="ORF">BXA13_07980</name>
</gene>
<evidence type="ECO:0000313" key="3">
    <source>
        <dbReference type="Proteomes" id="UP000556298"/>
    </source>
</evidence>
<feature type="domain" description="6-hydroxymethylpterin diphosphokinase MptE-like" evidence="1">
    <location>
        <begin position="1"/>
        <end position="116"/>
    </location>
</feature>
<evidence type="ECO:0000259" key="1">
    <source>
        <dbReference type="Pfam" id="PF01973"/>
    </source>
</evidence>
<organism evidence="2 3">
    <name type="scientific">Campylobacter lari</name>
    <dbReference type="NCBI Taxonomy" id="201"/>
    <lineage>
        <taxon>Bacteria</taxon>
        <taxon>Pseudomonadati</taxon>
        <taxon>Campylobacterota</taxon>
        <taxon>Epsilonproteobacteria</taxon>
        <taxon>Campylobacterales</taxon>
        <taxon>Campylobacteraceae</taxon>
        <taxon>Campylobacter</taxon>
    </lineage>
</organism>
<protein>
    <submittedName>
        <fullName evidence="2">Motility associated factor glycosyltransferase family protein</fullName>
    </submittedName>
</protein>
<dbReference type="PANTHER" id="PTHR41786:SF1">
    <property type="entry name" value="6-HYDROXYMETHYLPTERIN DIPHOSPHOKINASE MPTE-LIKE DOMAIN-CONTAINING PROTEIN"/>
    <property type="match status" value="1"/>
</dbReference>
<accession>A0A7U8GGI0</accession>
<sequence>AYPILAKHNIKPDYVLALERHDLVYQCFEQDNQEFDKDILFIIASVAHKSVIDTLEKTKKSYILVHRPLPFSKALHMDDYGYLGSGLSVANMAYDLAIKLGHKNIILIGQDLAYDENGNSHPKEYLHTQESENDRKEGLFITAYGGNGKVETNQWWILFKESLEYSIDTNSVTTYNATEGGARIEGSIEKPFKELCENLLRENKPLFEKPQTLSEKEIQDKKDKIDECLKRVVILGRSYINECEILKSDLARCLENLNFENQDFNPLSQRIYQMKAKFEDEEFKNYFLDLIRSIFFHFEYKIAQNYTKNPTNIEEEYAKRKEYIEIHINWIDFIIPHIKLQIQSIEKGLS</sequence>
<feature type="non-terminal residue" evidence="2">
    <location>
        <position position="1"/>
    </location>
</feature>
<dbReference type="GO" id="GO:0016740">
    <property type="term" value="F:transferase activity"/>
    <property type="evidence" value="ECO:0007669"/>
    <property type="project" value="UniProtKB-KW"/>
</dbReference>
<comment type="caution">
    <text evidence="2">The sequence shown here is derived from an EMBL/GenBank/DDBJ whole genome shotgun (WGS) entry which is preliminary data.</text>
</comment>
<name>A0A7U8GGI0_CAMLA</name>
<dbReference type="Proteomes" id="UP000556298">
    <property type="component" value="Unassembled WGS sequence"/>
</dbReference>
<dbReference type="EMBL" id="AABYWZ010000039">
    <property type="protein sequence ID" value="EAJ5682233.1"/>
    <property type="molecule type" value="Genomic_DNA"/>
</dbReference>
<proteinExistence type="predicted"/>